<dbReference type="GO" id="GO:0003824">
    <property type="term" value="F:catalytic activity"/>
    <property type="evidence" value="ECO:0007669"/>
    <property type="project" value="InterPro"/>
</dbReference>
<dbReference type="SUPFAM" id="SSF50800">
    <property type="entry name" value="PK beta-barrel domain-like"/>
    <property type="match status" value="1"/>
</dbReference>
<dbReference type="Proteomes" id="UP000237822">
    <property type="component" value="Unassembled WGS sequence"/>
</dbReference>
<dbReference type="RefSeq" id="WP_106297056.1">
    <property type="nucleotide sequence ID" value="NZ_PVTI01000007.1"/>
</dbReference>
<reference evidence="2 3" key="1">
    <citation type="submission" date="2018-03" db="EMBL/GenBank/DDBJ databases">
        <title>Genomic Encyclopedia of Archaeal and Bacterial Type Strains, Phase II (KMG-II): from individual species to whole genera.</title>
        <authorList>
            <person name="Goeker M."/>
        </authorList>
    </citation>
    <scope>NUCLEOTIDE SEQUENCE [LARGE SCALE GENOMIC DNA]</scope>
    <source>
        <strain evidence="2 3">ATCC BAA-1496</strain>
    </source>
</reference>
<evidence type="ECO:0000313" key="3">
    <source>
        <dbReference type="Proteomes" id="UP000237822"/>
    </source>
</evidence>
<dbReference type="InterPro" id="IPR005302">
    <property type="entry name" value="MoCF_Sase_C"/>
</dbReference>
<organism evidence="2 3">
    <name type="scientific">Knoellia remsis</name>
    <dbReference type="NCBI Taxonomy" id="407159"/>
    <lineage>
        <taxon>Bacteria</taxon>
        <taxon>Bacillati</taxon>
        <taxon>Actinomycetota</taxon>
        <taxon>Actinomycetes</taxon>
        <taxon>Micrococcales</taxon>
        <taxon>Intrasporangiaceae</taxon>
        <taxon>Knoellia</taxon>
    </lineage>
</organism>
<proteinExistence type="predicted"/>
<comment type="caution">
    <text evidence="2">The sequence shown here is derived from an EMBL/GenBank/DDBJ whole genome shotgun (WGS) entry which is preliminary data.</text>
</comment>
<dbReference type="InterPro" id="IPR011037">
    <property type="entry name" value="Pyrv_Knase-like_insert_dom_sf"/>
</dbReference>
<protein>
    <recommendedName>
        <fullName evidence="1">MOSC domain-containing protein</fullName>
    </recommendedName>
</protein>
<evidence type="ECO:0000259" key="1">
    <source>
        <dbReference type="PROSITE" id="PS51340"/>
    </source>
</evidence>
<gene>
    <name evidence="2" type="ORF">BCF74_10786</name>
</gene>
<dbReference type="Pfam" id="PF03473">
    <property type="entry name" value="MOSC"/>
    <property type="match status" value="1"/>
</dbReference>
<name>A0A2T0UQU8_9MICO</name>
<evidence type="ECO:0000313" key="2">
    <source>
        <dbReference type="EMBL" id="PRY60300.1"/>
    </source>
</evidence>
<dbReference type="InterPro" id="IPR005303">
    <property type="entry name" value="MOCOS_middle"/>
</dbReference>
<dbReference type="PANTHER" id="PTHR14237">
    <property type="entry name" value="MOLYBDOPTERIN COFACTOR SULFURASE MOSC"/>
    <property type="match status" value="1"/>
</dbReference>
<dbReference type="SUPFAM" id="SSF141673">
    <property type="entry name" value="MOSC N-terminal domain-like"/>
    <property type="match status" value="1"/>
</dbReference>
<sequence length="288" mass="31542">MSGIHVIGLNVHPVKSGGIRPVDSAVVERAGFAGDRRWMVVDETGKLVSAREEQRLFTITADTPETDPTVDASSLRLRADGMPDLHLPAPLGTVDGSAEIPVRLHRHDLTGALVSPEADAWVSKVVGRAGLRLVRCIDPTRRALNPDHSREGDHTAYADGYPVTLASLRSLARLNDWVAETAVERGEQLPEPLPIERFRPNVVVDGDLEAFVEDTWSSVRIGDVTFRVAKPVDRCVMTTVDPTTLDKGPEPIRTLARHRRWDGKTWFAIQLIPDEPGTVRVGDAVTPT</sequence>
<dbReference type="PROSITE" id="PS51340">
    <property type="entry name" value="MOSC"/>
    <property type="match status" value="1"/>
</dbReference>
<dbReference type="Pfam" id="PF03476">
    <property type="entry name" value="MOSC_N"/>
    <property type="match status" value="1"/>
</dbReference>
<keyword evidence="3" id="KW-1185">Reference proteome</keyword>
<dbReference type="PANTHER" id="PTHR14237:SF19">
    <property type="entry name" value="MITOCHONDRIAL AMIDOXIME REDUCING COMPONENT 1"/>
    <property type="match status" value="1"/>
</dbReference>
<dbReference type="OrthoDB" id="9793178at2"/>
<feature type="domain" description="MOSC" evidence="1">
    <location>
        <begin position="131"/>
        <end position="288"/>
    </location>
</feature>
<dbReference type="EMBL" id="PVTI01000007">
    <property type="protein sequence ID" value="PRY60300.1"/>
    <property type="molecule type" value="Genomic_DNA"/>
</dbReference>
<dbReference type="GO" id="GO:0030170">
    <property type="term" value="F:pyridoxal phosphate binding"/>
    <property type="evidence" value="ECO:0007669"/>
    <property type="project" value="InterPro"/>
</dbReference>
<dbReference type="AlphaFoldDB" id="A0A2T0UQU8"/>
<accession>A0A2T0UQU8</accession>
<dbReference type="GO" id="GO:0030151">
    <property type="term" value="F:molybdenum ion binding"/>
    <property type="evidence" value="ECO:0007669"/>
    <property type="project" value="InterPro"/>
</dbReference>